<keyword evidence="2" id="KW-1185">Reference proteome</keyword>
<accession>A0A015LA76</accession>
<evidence type="ECO:0000313" key="2">
    <source>
        <dbReference type="Proteomes" id="UP000022910"/>
    </source>
</evidence>
<dbReference type="AlphaFoldDB" id="A0A015LA76"/>
<dbReference type="OrthoDB" id="10353349at2759"/>
<comment type="caution">
    <text evidence="1">The sequence shown here is derived from an EMBL/GenBank/DDBJ whole genome shotgun (WGS) entry which is preliminary data.</text>
</comment>
<dbReference type="Proteomes" id="UP000022910">
    <property type="component" value="Unassembled WGS sequence"/>
</dbReference>
<reference evidence="1 2" key="1">
    <citation type="submission" date="2014-02" db="EMBL/GenBank/DDBJ databases">
        <title>Single nucleus genome sequencing reveals high similarity among nuclei of an endomycorrhizal fungus.</title>
        <authorList>
            <person name="Lin K."/>
            <person name="Geurts R."/>
            <person name="Zhang Z."/>
            <person name="Limpens E."/>
            <person name="Saunders D.G."/>
            <person name="Mu D."/>
            <person name="Pang E."/>
            <person name="Cao H."/>
            <person name="Cha H."/>
            <person name="Lin T."/>
            <person name="Zhou Q."/>
            <person name="Shang Y."/>
            <person name="Li Y."/>
            <person name="Ivanov S."/>
            <person name="Sharma T."/>
            <person name="Velzen R.V."/>
            <person name="Ruijter N.D."/>
            <person name="Aanen D.K."/>
            <person name="Win J."/>
            <person name="Kamoun S."/>
            <person name="Bisseling T."/>
            <person name="Huang S."/>
        </authorList>
    </citation>
    <scope>NUCLEOTIDE SEQUENCE [LARGE SCALE GENOMIC DNA]</scope>
    <source>
        <strain evidence="2">DAOM197198w</strain>
    </source>
</reference>
<gene>
    <name evidence="1" type="ORF">RirG_095950</name>
</gene>
<dbReference type="HOGENOM" id="CLU_2098161_0_0_1"/>
<dbReference type="EMBL" id="JEMT01016846">
    <property type="protein sequence ID" value="EXX69451.1"/>
    <property type="molecule type" value="Genomic_DNA"/>
</dbReference>
<name>A0A015LA76_RHIIW</name>
<protein>
    <submittedName>
        <fullName evidence="1">Uncharacterized protein</fullName>
    </submittedName>
</protein>
<evidence type="ECO:0000313" key="1">
    <source>
        <dbReference type="EMBL" id="EXX69451.1"/>
    </source>
</evidence>
<proteinExistence type="predicted"/>
<sequence>MMLSHSIPKKQTSTTSLLNLNNNANRLISEFTNNSIQENHVNRRKDRWEGCKRLATIPIASGTNIHNIIDANVSNLHPLILNGYLIIYSDKKLCIAQIISMYEKRGERHAWMNKDC</sequence>
<organism evidence="1 2">
    <name type="scientific">Rhizophagus irregularis (strain DAOM 197198w)</name>
    <name type="common">Glomus intraradices</name>
    <dbReference type="NCBI Taxonomy" id="1432141"/>
    <lineage>
        <taxon>Eukaryota</taxon>
        <taxon>Fungi</taxon>
        <taxon>Fungi incertae sedis</taxon>
        <taxon>Mucoromycota</taxon>
        <taxon>Glomeromycotina</taxon>
        <taxon>Glomeromycetes</taxon>
        <taxon>Glomerales</taxon>
        <taxon>Glomeraceae</taxon>
        <taxon>Rhizophagus</taxon>
    </lineage>
</organism>